<protein>
    <submittedName>
        <fullName evidence="7">Polysaccharide biosynthesis protein</fullName>
    </submittedName>
</protein>
<dbReference type="PANTHER" id="PTHR30250:SF11">
    <property type="entry name" value="O-ANTIGEN TRANSPORTER-RELATED"/>
    <property type="match status" value="1"/>
</dbReference>
<feature type="transmembrane region" description="Helical" evidence="6">
    <location>
        <begin position="425"/>
        <end position="444"/>
    </location>
</feature>
<dbReference type="AlphaFoldDB" id="A0A518GC15"/>
<dbReference type="GO" id="GO:0005886">
    <property type="term" value="C:plasma membrane"/>
    <property type="evidence" value="ECO:0007669"/>
    <property type="project" value="UniProtKB-SubCell"/>
</dbReference>
<feature type="transmembrane region" description="Helical" evidence="6">
    <location>
        <begin position="307"/>
        <end position="326"/>
    </location>
</feature>
<dbReference type="InterPro" id="IPR002797">
    <property type="entry name" value="Polysacc_synth"/>
</dbReference>
<accession>A0A518GC15</accession>
<evidence type="ECO:0000256" key="6">
    <source>
        <dbReference type="SAM" id="Phobius"/>
    </source>
</evidence>
<dbReference type="EMBL" id="CP036298">
    <property type="protein sequence ID" value="QDV26128.1"/>
    <property type="molecule type" value="Genomic_DNA"/>
</dbReference>
<feature type="transmembrane region" description="Helical" evidence="6">
    <location>
        <begin position="120"/>
        <end position="141"/>
    </location>
</feature>
<dbReference type="Pfam" id="PF01943">
    <property type="entry name" value="Polysacc_synt"/>
    <property type="match status" value="1"/>
</dbReference>
<keyword evidence="4 6" id="KW-1133">Transmembrane helix</keyword>
<keyword evidence="8" id="KW-1185">Reference proteome</keyword>
<feature type="transmembrane region" description="Helical" evidence="6">
    <location>
        <begin position="148"/>
        <end position="169"/>
    </location>
</feature>
<feature type="transmembrane region" description="Helical" evidence="6">
    <location>
        <begin position="393"/>
        <end position="413"/>
    </location>
</feature>
<keyword evidence="2" id="KW-1003">Cell membrane</keyword>
<keyword evidence="3 6" id="KW-0812">Transmembrane</keyword>
<keyword evidence="5 6" id="KW-0472">Membrane</keyword>
<evidence type="ECO:0000313" key="8">
    <source>
        <dbReference type="Proteomes" id="UP000318017"/>
    </source>
</evidence>
<reference evidence="7 8" key="1">
    <citation type="submission" date="2019-02" db="EMBL/GenBank/DDBJ databases">
        <title>Deep-cultivation of Planctomycetes and their phenomic and genomic characterization uncovers novel biology.</title>
        <authorList>
            <person name="Wiegand S."/>
            <person name="Jogler M."/>
            <person name="Boedeker C."/>
            <person name="Pinto D."/>
            <person name="Vollmers J."/>
            <person name="Rivas-Marin E."/>
            <person name="Kohn T."/>
            <person name="Peeters S.H."/>
            <person name="Heuer A."/>
            <person name="Rast P."/>
            <person name="Oberbeckmann S."/>
            <person name="Bunk B."/>
            <person name="Jeske O."/>
            <person name="Meyerdierks A."/>
            <person name="Storesund J.E."/>
            <person name="Kallscheuer N."/>
            <person name="Luecker S."/>
            <person name="Lage O.M."/>
            <person name="Pohl T."/>
            <person name="Merkel B.J."/>
            <person name="Hornburger P."/>
            <person name="Mueller R.-W."/>
            <person name="Bruemmer F."/>
            <person name="Labrenz M."/>
            <person name="Spormann A.M."/>
            <person name="Op den Camp H."/>
            <person name="Overmann J."/>
            <person name="Amann R."/>
            <person name="Jetten M.S.M."/>
            <person name="Mascher T."/>
            <person name="Medema M.H."/>
            <person name="Devos D.P."/>
            <person name="Kaster A.-K."/>
            <person name="Ovreas L."/>
            <person name="Rohde M."/>
            <person name="Galperin M.Y."/>
            <person name="Jogler C."/>
        </authorList>
    </citation>
    <scope>NUCLEOTIDE SEQUENCE [LARGE SCALE GENOMIC DNA]</scope>
    <source>
        <strain evidence="7 8">Q31a</strain>
    </source>
</reference>
<dbReference type="KEGG" id="ahel:Q31a_45000"/>
<feature type="transmembrane region" description="Helical" evidence="6">
    <location>
        <begin position="12"/>
        <end position="31"/>
    </location>
</feature>
<proteinExistence type="predicted"/>
<sequence>MVLSRIFSKSEYATFRQSLLVFTCVAPLLGLGLEKSVLYFIPQDPAKARRIFINVVVGTLATGVLFAIACILLGPHFLANQFNNPALRETIPWVGLFGIGMLLNAIAAPAMMALERVTWAAYWSLGSRLLTFAVVMLSLLVEATPVSAVRAMSLATFVVGLLSIGLIVSASHGQWELPSLIGIKELLKYAIPISVASVLEGLAMSLDRVLVSMLCTPEQFAVFSNGAMEIPFIGIITGAAMAVIMPDMVRAFTSGDVPTGHRLWCAASKKAALAIIPLGGLLFVLAPWLMVLLYSSAYAEAANPFRLYLLLLPARVMFFGAIFQAAGRTDIILWRACGTLILNVLVSYPLIVAFGISGAAIGTLIVFWGYVIPHCMYYSARILKIPIRSVLPLNHLLALLAITGLSIVGAFGITKIVPSVGVYQAFLAAFTYTLLCSAMLTAIVGPKQILATVKTICAR</sequence>
<feature type="transmembrane region" description="Helical" evidence="6">
    <location>
        <begin position="232"/>
        <end position="252"/>
    </location>
</feature>
<dbReference type="Proteomes" id="UP000318017">
    <property type="component" value="Chromosome"/>
</dbReference>
<name>A0A518GC15_9BACT</name>
<comment type="subcellular location">
    <subcellularLocation>
        <location evidence="1">Cell membrane</location>
        <topology evidence="1">Multi-pass membrane protein</topology>
    </subcellularLocation>
</comment>
<evidence type="ECO:0000256" key="1">
    <source>
        <dbReference type="ARBA" id="ARBA00004651"/>
    </source>
</evidence>
<gene>
    <name evidence="7" type="ORF">Q31a_45000</name>
</gene>
<organism evidence="7 8">
    <name type="scientific">Aureliella helgolandensis</name>
    <dbReference type="NCBI Taxonomy" id="2527968"/>
    <lineage>
        <taxon>Bacteria</taxon>
        <taxon>Pseudomonadati</taxon>
        <taxon>Planctomycetota</taxon>
        <taxon>Planctomycetia</taxon>
        <taxon>Pirellulales</taxon>
        <taxon>Pirellulaceae</taxon>
        <taxon>Aureliella</taxon>
    </lineage>
</organism>
<evidence type="ECO:0000313" key="7">
    <source>
        <dbReference type="EMBL" id="QDV26128.1"/>
    </source>
</evidence>
<evidence type="ECO:0000256" key="4">
    <source>
        <dbReference type="ARBA" id="ARBA00022989"/>
    </source>
</evidence>
<feature type="transmembrane region" description="Helical" evidence="6">
    <location>
        <begin position="272"/>
        <end position="295"/>
    </location>
</feature>
<evidence type="ECO:0000256" key="2">
    <source>
        <dbReference type="ARBA" id="ARBA00022475"/>
    </source>
</evidence>
<evidence type="ECO:0000256" key="3">
    <source>
        <dbReference type="ARBA" id="ARBA00022692"/>
    </source>
</evidence>
<evidence type="ECO:0000256" key="5">
    <source>
        <dbReference type="ARBA" id="ARBA00023136"/>
    </source>
</evidence>
<feature type="transmembrane region" description="Helical" evidence="6">
    <location>
        <begin position="51"/>
        <end position="79"/>
    </location>
</feature>
<feature type="transmembrane region" description="Helical" evidence="6">
    <location>
        <begin position="346"/>
        <end position="372"/>
    </location>
</feature>
<dbReference type="InterPro" id="IPR050833">
    <property type="entry name" value="Poly_Biosynth_Transport"/>
</dbReference>
<feature type="transmembrane region" description="Helical" evidence="6">
    <location>
        <begin position="91"/>
        <end position="114"/>
    </location>
</feature>
<dbReference type="PANTHER" id="PTHR30250">
    <property type="entry name" value="PST FAMILY PREDICTED COLANIC ACID TRANSPORTER"/>
    <property type="match status" value="1"/>
</dbReference>